<proteinExistence type="predicted"/>
<feature type="domain" description="TniQ" evidence="1">
    <location>
        <begin position="15"/>
        <end position="155"/>
    </location>
</feature>
<accession>A0ABU3JHT0</accession>
<evidence type="ECO:0000313" key="2">
    <source>
        <dbReference type="EMBL" id="MDT6974609.1"/>
    </source>
</evidence>
<evidence type="ECO:0000259" key="1">
    <source>
        <dbReference type="Pfam" id="PF06527"/>
    </source>
</evidence>
<organism evidence="2 3">
    <name type="scientific">Streptomyces thermocarboxydus</name>
    <dbReference type="NCBI Taxonomy" id="59299"/>
    <lineage>
        <taxon>Bacteria</taxon>
        <taxon>Bacillati</taxon>
        <taxon>Actinomycetota</taxon>
        <taxon>Actinomycetes</taxon>
        <taxon>Kitasatosporales</taxon>
        <taxon>Streptomycetaceae</taxon>
        <taxon>Streptomyces</taxon>
    </lineage>
</organism>
<dbReference type="InterPro" id="IPR009492">
    <property type="entry name" value="TniQ"/>
</dbReference>
<reference evidence="2 3" key="1">
    <citation type="submission" date="2023-05" db="EMBL/GenBank/DDBJ databases">
        <title>Streptomyces fuscus sp. nov., a brown-black pigment producing actinomyces isolated from dry sand of Sea duck farm.</title>
        <authorList>
            <person name="Xie J."/>
            <person name="Shen N."/>
        </authorList>
    </citation>
    <scope>NUCLEOTIDE SEQUENCE [LARGE SCALE GENOMIC DNA]</scope>
    <source>
        <strain evidence="2 3">CGMCC 4.1883</strain>
    </source>
</reference>
<dbReference type="EMBL" id="JASKMB010000057">
    <property type="protein sequence ID" value="MDT6974609.1"/>
    <property type="molecule type" value="Genomic_DNA"/>
</dbReference>
<comment type="caution">
    <text evidence="2">The sequence shown here is derived from an EMBL/GenBank/DDBJ whole genome shotgun (WGS) entry which is preliminary data.</text>
</comment>
<keyword evidence="3" id="KW-1185">Reference proteome</keyword>
<dbReference type="Pfam" id="PF06527">
    <property type="entry name" value="TniQ"/>
    <property type="match status" value="1"/>
</dbReference>
<dbReference type="RefSeq" id="WP_346083101.1">
    <property type="nucleotide sequence ID" value="NZ_BAAAGV010000016.1"/>
</dbReference>
<dbReference type="Proteomes" id="UP001257895">
    <property type="component" value="Unassembled WGS sequence"/>
</dbReference>
<sequence length="207" mass="22875">MLDDPGLYGPRRPLPLRVRPVPGESTGSFVNRLAHANGLSLAAFLDRVGQGEASAYTERVEKYPQSTEMYMNEAGLRYLAVLADRAAGLLQQDLPSLGAEHLLPGEEAAQWWWRWEPVAGHLVRYCPLCGDDLGVGEAVSLMSTDSWQVCLRHGYWSDDSRGRGPDCVPLAELPETLTAHRVRQQLAKQWGPAGEELFADAFQVAVY</sequence>
<gene>
    <name evidence="2" type="ORF">QNO05_32795</name>
</gene>
<name>A0ABU3JHT0_9ACTN</name>
<protein>
    <submittedName>
        <fullName evidence="2">TniQ family protein</fullName>
    </submittedName>
</protein>
<evidence type="ECO:0000313" key="3">
    <source>
        <dbReference type="Proteomes" id="UP001257895"/>
    </source>
</evidence>